<feature type="transmembrane region" description="Helical" evidence="2">
    <location>
        <begin position="144"/>
        <end position="165"/>
    </location>
</feature>
<feature type="transmembrane region" description="Helical" evidence="2">
    <location>
        <begin position="12"/>
        <end position="34"/>
    </location>
</feature>
<evidence type="ECO:0000256" key="1">
    <source>
        <dbReference type="SAM" id="MobiDB-lite"/>
    </source>
</evidence>
<feature type="region of interest" description="Disordered" evidence="1">
    <location>
        <begin position="790"/>
        <end position="813"/>
    </location>
</feature>
<feature type="transmembrane region" description="Helical" evidence="2">
    <location>
        <begin position="172"/>
        <end position="191"/>
    </location>
</feature>
<dbReference type="GO" id="GO:0016020">
    <property type="term" value="C:membrane"/>
    <property type="evidence" value="ECO:0007669"/>
    <property type="project" value="TreeGrafter"/>
</dbReference>
<dbReference type="GO" id="GO:0005737">
    <property type="term" value="C:cytoplasm"/>
    <property type="evidence" value="ECO:0007669"/>
    <property type="project" value="TreeGrafter"/>
</dbReference>
<feature type="transmembrane region" description="Helical" evidence="2">
    <location>
        <begin position="509"/>
        <end position="532"/>
    </location>
</feature>
<sequence length="1226" mass="134966">MLLETLKFEWRFYHARHLLGLGAFIFFLLGFAMTGRVGSGAGSLLNAPYALIPIYQLLSLAAVVIIAVFAGIAVLRDHHHDCEALVFTTGLGKNRFLAARWLGLVLVSFAVFACASLGIMLRTLLPHGLHGNFAANDPWVHGRILLTIALPNILLIASLLFAVALRTRNAMATCAAGMALYVLYLLCSALVGSPLMAGEAAVAGPDARFWAALLDPLGTSAFFEDTAAWTRLQRDSVFPAWDGLIRGNRLLWSAVTALILIYVWRTDPFRQTASVAFGLKRRTVAAVQVSAGDGLVAETLIAETLIAETLIAETLIADRAAAPAYRPLQPQFGCSQWFRAWLSCLCLDALYLVKSFPFWVLMGLWAALLLGEIAPIGRPYPFTAPSLPLTAVVLERFQFDLLPGFGVFLILFYSGDLARREDAHPMHPLSATTATPHTVFFFAKLGLLCLIPLALITVAVMVGVGFQISQGWFRFDWALYGSLYLYGGVPLCLAAVPCLVLQTLSPNKYVGLLAAAAFLLFFSTGLCAMVGLEHPMWRFAAVPGYQYSDMSGYGYFPEAFWHYTLFWSALAGAMLLPASALNRREKSVPLLMRLRALPARLKRRERWAVAGCLLLFVLVGGRIGYLTNVVGAYRTADETELIRVAYEQSYRHFTDLKQPTLQAVKTEMAIYPRQGRYSLQAEYRLTNPHGEALSALLLTVNPNLVVRDLALKGARFETDAAVPGAYAAQLTLPFQPGETRVLTFSIEHRTTAFTRIGGRHQVAPNGTLIHGAAHFPTLGYLPDRELQDPMRRASHGLGDPTPPRTAAHAEKDPGGGDFVQFETLVSTSDDQTAVAPGRLIGHGVEAGRAWFHYRGEAPMRDGVPYLSATYAAQNRNIAGYEVTLLYHPDHSFNTDSIWEGIEAALRYGTRRFGPLPQPRLRFAEVPNTTGISGYAGPGLVLMGEFSGFNHDLSNQTGMNQVFRRTVHETAHQWWGHLVAPAAVDEGAMLLVETLAKYTELMLLEQTAGIEQTHRFVDHEVERYFRARVREPEMEHPLSRVRGDQAYVMYAKGAAAMNALRHRIGEPAVNRALRQLVGDHAHPGPAATAEDLIRMLVAEAPDQADFIREWLTEVVFYRSVVERVTLTPLPDGQVALEVICDLSKVRHADDGRDHETAFSQPVTWSVTLGEGDAAQTMTKRFPMQNGTNRLGWILPGAPTRITFDPKRELLDEQRHSTKGALAKPFGG</sequence>
<dbReference type="PANTHER" id="PTHR11533">
    <property type="entry name" value="PROTEASE M1 ZINC METALLOPROTEASE"/>
    <property type="match status" value="1"/>
</dbReference>
<dbReference type="Proteomes" id="UP000664417">
    <property type="component" value="Unassembled WGS sequence"/>
</dbReference>
<dbReference type="EMBL" id="JAFREP010000011">
    <property type="protein sequence ID" value="MBO1319462.1"/>
    <property type="molecule type" value="Genomic_DNA"/>
</dbReference>
<accession>A0A8J7Q2P6</accession>
<comment type="caution">
    <text evidence="4">The sequence shown here is derived from an EMBL/GenBank/DDBJ whole genome shotgun (WGS) entry which is preliminary data.</text>
</comment>
<feature type="domain" description="Peptidase M1 membrane alanine aminopeptidase" evidence="3">
    <location>
        <begin position="950"/>
        <end position="1098"/>
    </location>
</feature>
<dbReference type="GO" id="GO:0043171">
    <property type="term" value="P:peptide catabolic process"/>
    <property type="evidence" value="ECO:0007669"/>
    <property type="project" value="TreeGrafter"/>
</dbReference>
<gene>
    <name evidence="4" type="ORF">J3U88_13390</name>
</gene>
<dbReference type="GO" id="GO:0070006">
    <property type="term" value="F:metalloaminopeptidase activity"/>
    <property type="evidence" value="ECO:0007669"/>
    <property type="project" value="TreeGrafter"/>
</dbReference>
<dbReference type="GO" id="GO:0005615">
    <property type="term" value="C:extracellular space"/>
    <property type="evidence" value="ECO:0007669"/>
    <property type="project" value="TreeGrafter"/>
</dbReference>
<evidence type="ECO:0000313" key="4">
    <source>
        <dbReference type="EMBL" id="MBO1319462.1"/>
    </source>
</evidence>
<feature type="transmembrane region" description="Helical" evidence="2">
    <location>
        <begin position="358"/>
        <end position="377"/>
    </location>
</feature>
<feature type="transmembrane region" description="Helical" evidence="2">
    <location>
        <begin position="397"/>
        <end position="418"/>
    </location>
</feature>
<feature type="transmembrane region" description="Helical" evidence="2">
    <location>
        <begin position="560"/>
        <end position="581"/>
    </location>
</feature>
<dbReference type="PANTHER" id="PTHR11533:SF174">
    <property type="entry name" value="PUROMYCIN-SENSITIVE AMINOPEPTIDASE-RELATED"/>
    <property type="match status" value="1"/>
</dbReference>
<protein>
    <recommendedName>
        <fullName evidence="3">Peptidase M1 membrane alanine aminopeptidase domain-containing protein</fullName>
    </recommendedName>
</protein>
<organism evidence="4 5">
    <name type="scientific">Acanthopleuribacter pedis</name>
    <dbReference type="NCBI Taxonomy" id="442870"/>
    <lineage>
        <taxon>Bacteria</taxon>
        <taxon>Pseudomonadati</taxon>
        <taxon>Acidobacteriota</taxon>
        <taxon>Holophagae</taxon>
        <taxon>Acanthopleuribacterales</taxon>
        <taxon>Acanthopleuribacteraceae</taxon>
        <taxon>Acanthopleuribacter</taxon>
    </lineage>
</organism>
<dbReference type="Gene3D" id="1.10.390.10">
    <property type="entry name" value="Neutral Protease Domain 2"/>
    <property type="match status" value="1"/>
</dbReference>
<dbReference type="Pfam" id="PF01433">
    <property type="entry name" value="Peptidase_M1"/>
    <property type="match status" value="1"/>
</dbReference>
<dbReference type="GO" id="GO:0008270">
    <property type="term" value="F:zinc ion binding"/>
    <property type="evidence" value="ECO:0007669"/>
    <property type="project" value="InterPro"/>
</dbReference>
<dbReference type="GO" id="GO:0042277">
    <property type="term" value="F:peptide binding"/>
    <property type="evidence" value="ECO:0007669"/>
    <property type="project" value="TreeGrafter"/>
</dbReference>
<feature type="transmembrane region" description="Helical" evidence="2">
    <location>
        <begin position="607"/>
        <end position="625"/>
    </location>
</feature>
<feature type="transmembrane region" description="Helical" evidence="2">
    <location>
        <begin position="483"/>
        <end position="502"/>
    </location>
</feature>
<evidence type="ECO:0000256" key="2">
    <source>
        <dbReference type="SAM" id="Phobius"/>
    </source>
</evidence>
<name>A0A8J7Q2P6_9BACT</name>
<dbReference type="InterPro" id="IPR027268">
    <property type="entry name" value="Peptidase_M4/M1_CTD_sf"/>
</dbReference>
<feature type="transmembrane region" description="Helical" evidence="2">
    <location>
        <begin position="54"/>
        <end position="75"/>
    </location>
</feature>
<proteinExistence type="predicted"/>
<dbReference type="InterPro" id="IPR050344">
    <property type="entry name" value="Peptidase_M1_aminopeptidases"/>
</dbReference>
<feature type="transmembrane region" description="Helical" evidence="2">
    <location>
        <begin position="247"/>
        <end position="264"/>
    </location>
</feature>
<dbReference type="AlphaFoldDB" id="A0A8J7Q2P6"/>
<keyword evidence="5" id="KW-1185">Reference proteome</keyword>
<evidence type="ECO:0000313" key="5">
    <source>
        <dbReference type="Proteomes" id="UP000664417"/>
    </source>
</evidence>
<dbReference type="SUPFAM" id="SSF55486">
    <property type="entry name" value="Metalloproteases ('zincins'), catalytic domain"/>
    <property type="match status" value="1"/>
</dbReference>
<reference evidence="4" key="1">
    <citation type="submission" date="2021-03" db="EMBL/GenBank/DDBJ databases">
        <authorList>
            <person name="Wang G."/>
        </authorList>
    </citation>
    <scope>NUCLEOTIDE SEQUENCE</scope>
    <source>
        <strain evidence="4">KCTC 12899</strain>
    </source>
</reference>
<evidence type="ECO:0000259" key="3">
    <source>
        <dbReference type="Pfam" id="PF01433"/>
    </source>
</evidence>
<dbReference type="InterPro" id="IPR014782">
    <property type="entry name" value="Peptidase_M1_dom"/>
</dbReference>
<keyword evidence="2" id="KW-0812">Transmembrane</keyword>
<keyword evidence="2" id="KW-1133">Transmembrane helix</keyword>
<feature type="transmembrane region" description="Helical" evidence="2">
    <location>
        <begin position="101"/>
        <end position="124"/>
    </location>
</feature>
<dbReference type="RefSeq" id="WP_207859319.1">
    <property type="nucleotide sequence ID" value="NZ_JAFREP010000011.1"/>
</dbReference>
<keyword evidence="2" id="KW-0472">Membrane</keyword>
<feature type="transmembrane region" description="Helical" evidence="2">
    <location>
        <begin position="439"/>
        <end position="463"/>
    </location>
</feature>